<dbReference type="STRING" id="99656.SAMN05421659_10366"/>
<comment type="catalytic activity">
    <reaction evidence="6">
        <text>Couples ATP hydrolysis with the unwinding of duplex DNA by translocating in the 3'-5' direction.</text>
        <dbReference type="EC" id="5.6.2.4"/>
    </reaction>
</comment>
<evidence type="ECO:0000256" key="1">
    <source>
        <dbReference type="ARBA" id="ARBA00022741"/>
    </source>
</evidence>
<dbReference type="Proteomes" id="UP000199701">
    <property type="component" value="Unassembled WGS sequence"/>
</dbReference>
<keyword evidence="4 9" id="KW-0067">ATP-binding</keyword>
<evidence type="ECO:0000256" key="4">
    <source>
        <dbReference type="ARBA" id="ARBA00022840"/>
    </source>
</evidence>
<sequence length="597" mass="68781">MRLNGCVISMIINSKTIVDINLDYKIEAGPGAGKTQFLVNHINNVLQNSDKLGCTRKIACITYTNTAVGTILKRLGKGISNKVEVSTIHSFLYSNVVKPYCSFLPVEYDVCVAKIKGHDDPFVNHKYVSNWLEKDSWDKLKHPNTKNQLLNMPTLNKALQNWLLSMKCNIENDKMFFVCDNSKAKSYDKKTGKLIGINGLNLKILQEDLLEYKKLHWQKGKLDHEDILFFSYILIKMYPFILTVLRAKFPYFYIDEFQDTSPIQSFLIEEIRKSESTIGVIGDNAQAIYGFQGASVSLFTNFKVNPMNMHTMLENHRSSNQIIAFLNSIRKDINQQPSENIDDMDVSILIGDRNKVYSEAVSVCNKQSVVSLARDNITSNAMKDELEGNEFDRKLIEKYSEQDSNGDRKKYIIPFIQAIELAKNIKYKEAIKKIDWIFRTEENPQKQALYSLSCMLKRYHQYDKGSLMDFYNVLCNALNVKLAGFKKGSIKDFYENNPYRYMAICVNVVEDTSNHITIHKAKGAEYKNVFVIGNKDMLNLLLKPDLENNEEQRIYYVAMSRAQTKLFIQFDSLNEADEKKIKKLYNVNVKRIENTAE</sequence>
<dbReference type="GO" id="GO:0005524">
    <property type="term" value="F:ATP binding"/>
    <property type="evidence" value="ECO:0007669"/>
    <property type="project" value="UniProtKB-UniRule"/>
</dbReference>
<dbReference type="GO" id="GO:0000725">
    <property type="term" value="P:recombinational repair"/>
    <property type="evidence" value="ECO:0007669"/>
    <property type="project" value="TreeGrafter"/>
</dbReference>
<accession>A0A1I0NFN8</accession>
<dbReference type="Pfam" id="PF13361">
    <property type="entry name" value="UvrD_C"/>
    <property type="match status" value="1"/>
</dbReference>
<feature type="domain" description="UvrD-like helicase ATP-binding" evidence="10">
    <location>
        <begin position="7"/>
        <end position="319"/>
    </location>
</feature>
<reference evidence="11 12" key="1">
    <citation type="submission" date="2016-10" db="EMBL/GenBank/DDBJ databases">
        <authorList>
            <person name="de Groot N.N."/>
        </authorList>
    </citation>
    <scope>NUCLEOTIDE SEQUENCE [LARGE SCALE GENOMIC DNA]</scope>
    <source>
        <strain evidence="11 12">DSM 9179</strain>
    </source>
</reference>
<dbReference type="Gene3D" id="3.40.50.300">
    <property type="entry name" value="P-loop containing nucleotide triphosphate hydrolases"/>
    <property type="match status" value="2"/>
</dbReference>
<dbReference type="AlphaFoldDB" id="A0A1I0NFN8"/>
<dbReference type="InterPro" id="IPR000212">
    <property type="entry name" value="DNA_helicase_UvrD/REP"/>
</dbReference>
<evidence type="ECO:0000313" key="12">
    <source>
        <dbReference type="Proteomes" id="UP000199701"/>
    </source>
</evidence>
<evidence type="ECO:0000256" key="5">
    <source>
        <dbReference type="ARBA" id="ARBA00023235"/>
    </source>
</evidence>
<dbReference type="SUPFAM" id="SSF52540">
    <property type="entry name" value="P-loop containing nucleoside triphosphate hydrolases"/>
    <property type="match status" value="1"/>
</dbReference>
<organism evidence="11 12">
    <name type="scientific">[Clostridium] fimetarium</name>
    <dbReference type="NCBI Taxonomy" id="99656"/>
    <lineage>
        <taxon>Bacteria</taxon>
        <taxon>Bacillati</taxon>
        <taxon>Bacillota</taxon>
        <taxon>Clostridia</taxon>
        <taxon>Lachnospirales</taxon>
        <taxon>Lachnospiraceae</taxon>
    </lineage>
</organism>
<dbReference type="InterPro" id="IPR027417">
    <property type="entry name" value="P-loop_NTPase"/>
</dbReference>
<keyword evidence="3 9" id="KW-0347">Helicase</keyword>
<dbReference type="GO" id="GO:0003677">
    <property type="term" value="F:DNA binding"/>
    <property type="evidence" value="ECO:0007669"/>
    <property type="project" value="InterPro"/>
</dbReference>
<dbReference type="PROSITE" id="PS51198">
    <property type="entry name" value="UVRD_HELICASE_ATP_BIND"/>
    <property type="match status" value="1"/>
</dbReference>
<dbReference type="InterPro" id="IPR014017">
    <property type="entry name" value="DNA_helicase_UvrD-like_C"/>
</dbReference>
<evidence type="ECO:0000256" key="6">
    <source>
        <dbReference type="ARBA" id="ARBA00034617"/>
    </source>
</evidence>
<dbReference type="Gene3D" id="1.10.486.10">
    <property type="entry name" value="PCRA, domain 4"/>
    <property type="match status" value="1"/>
</dbReference>
<evidence type="ECO:0000256" key="9">
    <source>
        <dbReference type="PROSITE-ProRule" id="PRU00560"/>
    </source>
</evidence>
<protein>
    <recommendedName>
        <fullName evidence="7">DNA 3'-5' helicase</fullName>
        <ecNumber evidence="7">5.6.2.4</ecNumber>
    </recommendedName>
</protein>
<keyword evidence="2 9" id="KW-0378">Hydrolase</keyword>
<evidence type="ECO:0000256" key="3">
    <source>
        <dbReference type="ARBA" id="ARBA00022806"/>
    </source>
</evidence>
<keyword evidence="5" id="KW-0413">Isomerase</keyword>
<dbReference type="GO" id="GO:0043138">
    <property type="term" value="F:3'-5' DNA helicase activity"/>
    <property type="evidence" value="ECO:0007669"/>
    <property type="project" value="UniProtKB-EC"/>
</dbReference>
<evidence type="ECO:0000256" key="8">
    <source>
        <dbReference type="ARBA" id="ARBA00048988"/>
    </source>
</evidence>
<dbReference type="EMBL" id="FOJI01000003">
    <property type="protein sequence ID" value="SEW00114.1"/>
    <property type="molecule type" value="Genomic_DNA"/>
</dbReference>
<dbReference type="GO" id="GO:0016887">
    <property type="term" value="F:ATP hydrolysis activity"/>
    <property type="evidence" value="ECO:0007669"/>
    <property type="project" value="RHEA"/>
</dbReference>
<evidence type="ECO:0000256" key="2">
    <source>
        <dbReference type="ARBA" id="ARBA00022801"/>
    </source>
</evidence>
<gene>
    <name evidence="11" type="ORF">SAMN05421659_10366</name>
</gene>
<dbReference type="PANTHER" id="PTHR11070:SF3">
    <property type="entry name" value="DNA 3'-5' HELICASE"/>
    <property type="match status" value="1"/>
</dbReference>
<dbReference type="InterPro" id="IPR014016">
    <property type="entry name" value="UvrD-like_ATP-bd"/>
</dbReference>
<proteinExistence type="predicted"/>
<evidence type="ECO:0000313" key="11">
    <source>
        <dbReference type="EMBL" id="SEW00114.1"/>
    </source>
</evidence>
<keyword evidence="12" id="KW-1185">Reference proteome</keyword>
<evidence type="ECO:0000256" key="7">
    <source>
        <dbReference type="ARBA" id="ARBA00034808"/>
    </source>
</evidence>
<keyword evidence="1 9" id="KW-0547">Nucleotide-binding</keyword>
<evidence type="ECO:0000259" key="10">
    <source>
        <dbReference type="PROSITE" id="PS51198"/>
    </source>
</evidence>
<dbReference type="EC" id="5.6.2.4" evidence="7"/>
<feature type="binding site" evidence="9">
    <location>
        <begin position="28"/>
        <end position="35"/>
    </location>
    <ligand>
        <name>ATP</name>
        <dbReference type="ChEBI" id="CHEBI:30616"/>
    </ligand>
</feature>
<name>A0A1I0NFN8_9FIRM</name>
<comment type="catalytic activity">
    <reaction evidence="8">
        <text>ATP + H2O = ADP + phosphate + H(+)</text>
        <dbReference type="Rhea" id="RHEA:13065"/>
        <dbReference type="ChEBI" id="CHEBI:15377"/>
        <dbReference type="ChEBI" id="CHEBI:15378"/>
        <dbReference type="ChEBI" id="CHEBI:30616"/>
        <dbReference type="ChEBI" id="CHEBI:43474"/>
        <dbReference type="ChEBI" id="CHEBI:456216"/>
        <dbReference type="EC" id="5.6.2.4"/>
    </reaction>
</comment>
<dbReference type="Pfam" id="PF00580">
    <property type="entry name" value="UvrD-helicase"/>
    <property type="match status" value="1"/>
</dbReference>
<dbReference type="PANTHER" id="PTHR11070">
    <property type="entry name" value="UVRD / RECB / PCRA DNA HELICASE FAMILY MEMBER"/>
    <property type="match status" value="1"/>
</dbReference>